<dbReference type="Pfam" id="PF10825">
    <property type="entry name" value="DUF2752"/>
    <property type="match status" value="1"/>
</dbReference>
<evidence type="ECO:0008006" key="5">
    <source>
        <dbReference type="Google" id="ProtNLM"/>
    </source>
</evidence>
<gene>
    <name evidence="3" type="ORF">SAMN04489713_101828</name>
</gene>
<feature type="region of interest" description="Disordered" evidence="1">
    <location>
        <begin position="1"/>
        <end position="20"/>
    </location>
</feature>
<name>A0A1I4XDC3_9ACTN</name>
<keyword evidence="2" id="KW-0472">Membrane</keyword>
<proteinExistence type="predicted"/>
<dbReference type="STRING" id="1993.SAMN04489713_101828"/>
<dbReference type="EMBL" id="FOVH01000001">
    <property type="protein sequence ID" value="SFN23894.1"/>
    <property type="molecule type" value="Genomic_DNA"/>
</dbReference>
<dbReference type="Proteomes" id="UP000183413">
    <property type="component" value="Unassembled WGS sequence"/>
</dbReference>
<dbReference type="RefSeq" id="WP_075019913.1">
    <property type="nucleotide sequence ID" value="NZ_FOVH01000001.1"/>
</dbReference>
<dbReference type="AlphaFoldDB" id="A0A1I4XDC3"/>
<keyword evidence="2" id="KW-1133">Transmembrane helix</keyword>
<keyword evidence="2" id="KW-0812">Transmembrane</keyword>
<sequence>MTRAPVHAHEHAGPTGRRRPARALAPQAAVLGGVVAGTLVVAFRDDPSEPGHYPGCPFLALTGFYCPGCGMTRLVYALTHGHLGAAFGFNPLLFVMLPVFAYLYVRWTVRTAQGLPMRSALLRPAVAYSFVGVLIVYWIVRNLPFAHALAP</sequence>
<dbReference type="InterPro" id="IPR021215">
    <property type="entry name" value="DUF2752"/>
</dbReference>
<evidence type="ECO:0000313" key="3">
    <source>
        <dbReference type="EMBL" id="SFN23894.1"/>
    </source>
</evidence>
<feature type="transmembrane region" description="Helical" evidence="2">
    <location>
        <begin position="24"/>
        <end position="43"/>
    </location>
</feature>
<dbReference type="eggNOG" id="ENOG5032Y7G">
    <property type="taxonomic scope" value="Bacteria"/>
</dbReference>
<evidence type="ECO:0000256" key="1">
    <source>
        <dbReference type="SAM" id="MobiDB-lite"/>
    </source>
</evidence>
<dbReference type="InParanoid" id="A0A1I4XDC3"/>
<reference evidence="3 4" key="1">
    <citation type="submission" date="2016-10" db="EMBL/GenBank/DDBJ databases">
        <authorList>
            <person name="de Groot N.N."/>
        </authorList>
    </citation>
    <scope>NUCLEOTIDE SEQUENCE [LARGE SCALE GENOMIC DNA]</scope>
    <source>
        <strain evidence="3 4">DSM 43067</strain>
    </source>
</reference>
<organism evidence="3 4">
    <name type="scientific">Actinomadura madurae</name>
    <dbReference type="NCBI Taxonomy" id="1993"/>
    <lineage>
        <taxon>Bacteria</taxon>
        <taxon>Bacillati</taxon>
        <taxon>Actinomycetota</taxon>
        <taxon>Actinomycetes</taxon>
        <taxon>Streptosporangiales</taxon>
        <taxon>Thermomonosporaceae</taxon>
        <taxon>Actinomadura</taxon>
    </lineage>
</organism>
<keyword evidence="4" id="KW-1185">Reference proteome</keyword>
<dbReference type="OrthoDB" id="5966662at2"/>
<protein>
    <recommendedName>
        <fullName evidence="5">DUF2752 domain-containing protein</fullName>
    </recommendedName>
</protein>
<accession>A0A1I4XDC3</accession>
<feature type="transmembrane region" description="Helical" evidence="2">
    <location>
        <begin position="121"/>
        <end position="140"/>
    </location>
</feature>
<evidence type="ECO:0000313" key="4">
    <source>
        <dbReference type="Proteomes" id="UP000183413"/>
    </source>
</evidence>
<evidence type="ECO:0000256" key="2">
    <source>
        <dbReference type="SAM" id="Phobius"/>
    </source>
</evidence>
<feature type="transmembrane region" description="Helical" evidence="2">
    <location>
        <begin position="88"/>
        <end position="109"/>
    </location>
</feature>